<evidence type="ECO:0000256" key="1">
    <source>
        <dbReference type="SAM" id="MobiDB-lite"/>
    </source>
</evidence>
<dbReference type="Gene3D" id="3.40.50.1820">
    <property type="entry name" value="alpha/beta hydrolase"/>
    <property type="match status" value="1"/>
</dbReference>
<evidence type="ECO:0000313" key="3">
    <source>
        <dbReference type="EMBL" id="KAF9758732.1"/>
    </source>
</evidence>
<protein>
    <recommendedName>
        <fullName evidence="2">Dienelactone hydrolase domain-containing protein</fullName>
    </recommendedName>
</protein>
<name>A0A8H7NMA9_BIOOC</name>
<proteinExistence type="predicted"/>
<evidence type="ECO:0000313" key="4">
    <source>
        <dbReference type="Proteomes" id="UP000616885"/>
    </source>
</evidence>
<gene>
    <name evidence="3" type="ORF">IM811_000426</name>
</gene>
<dbReference type="InterPro" id="IPR002925">
    <property type="entry name" value="Dienelactn_hydro"/>
</dbReference>
<dbReference type="PANTHER" id="PTHR17630">
    <property type="entry name" value="DIENELACTONE HYDROLASE"/>
    <property type="match status" value="1"/>
</dbReference>
<sequence length="323" mass="35713">MMHLWSSKSLLPAGRSLGRHSQSRLVGALKSERHPSIAPLSSDGAKRSRGFKTLHWGTPSGKDIKIEKKIAAYLASPASGSMIHRNCGLIYVPNVFGIWQTSKLMADAFASRGYPCLILDIFNGDPVPLKMPENFDLNGWIAHGSDGNNSHTAEQIDPIIIAGINYMKGLGLSKIGAAGYCFGAKYVVRNYNRGIQCAFLAHPSFVENSEFAEISGPLSIAAAVWTSTSQPTSVTRRRRFWGQQVKNIRLIFMALWSMVLLSELTRKIGYNDLLRSRRLIKPWFGSIITLGRVEKLLDVKPCWSQSIIQLHNGWNANILGSGF</sequence>
<dbReference type="Pfam" id="PF01738">
    <property type="entry name" value="DLH"/>
    <property type="match status" value="1"/>
</dbReference>
<dbReference type="EMBL" id="JADCTT010000001">
    <property type="protein sequence ID" value="KAF9758732.1"/>
    <property type="molecule type" value="Genomic_DNA"/>
</dbReference>
<accession>A0A8H7NMA9</accession>
<dbReference type="PANTHER" id="PTHR17630:SF44">
    <property type="entry name" value="PROTEIN AIM2"/>
    <property type="match status" value="1"/>
</dbReference>
<dbReference type="AlphaFoldDB" id="A0A8H7NMA9"/>
<dbReference type="GO" id="GO:0016787">
    <property type="term" value="F:hydrolase activity"/>
    <property type="evidence" value="ECO:0007669"/>
    <property type="project" value="InterPro"/>
</dbReference>
<evidence type="ECO:0000259" key="2">
    <source>
        <dbReference type="Pfam" id="PF01738"/>
    </source>
</evidence>
<feature type="domain" description="Dienelactone hydrolase" evidence="2">
    <location>
        <begin position="70"/>
        <end position="217"/>
    </location>
</feature>
<reference evidence="3" key="1">
    <citation type="submission" date="2020-10" db="EMBL/GenBank/DDBJ databases">
        <title>High-Quality Genome Resource of Clonostachys rosea strain S41 by Oxford Nanopore Long-Read Sequencing.</title>
        <authorList>
            <person name="Wang H."/>
        </authorList>
    </citation>
    <scope>NUCLEOTIDE SEQUENCE</scope>
    <source>
        <strain evidence="3">S41</strain>
    </source>
</reference>
<organism evidence="3 4">
    <name type="scientific">Bionectria ochroleuca</name>
    <name type="common">Gliocladium roseum</name>
    <dbReference type="NCBI Taxonomy" id="29856"/>
    <lineage>
        <taxon>Eukaryota</taxon>
        <taxon>Fungi</taxon>
        <taxon>Dikarya</taxon>
        <taxon>Ascomycota</taxon>
        <taxon>Pezizomycotina</taxon>
        <taxon>Sordariomycetes</taxon>
        <taxon>Hypocreomycetidae</taxon>
        <taxon>Hypocreales</taxon>
        <taxon>Bionectriaceae</taxon>
        <taxon>Clonostachys</taxon>
    </lineage>
</organism>
<dbReference type="SUPFAM" id="SSF53474">
    <property type="entry name" value="alpha/beta-Hydrolases"/>
    <property type="match status" value="1"/>
</dbReference>
<dbReference type="InterPro" id="IPR029058">
    <property type="entry name" value="AB_hydrolase_fold"/>
</dbReference>
<feature type="region of interest" description="Disordered" evidence="1">
    <location>
        <begin position="24"/>
        <end position="56"/>
    </location>
</feature>
<dbReference type="Proteomes" id="UP000616885">
    <property type="component" value="Unassembled WGS sequence"/>
</dbReference>
<comment type="caution">
    <text evidence="3">The sequence shown here is derived from an EMBL/GenBank/DDBJ whole genome shotgun (WGS) entry which is preliminary data.</text>
</comment>